<dbReference type="GO" id="GO:0005524">
    <property type="term" value="F:ATP binding"/>
    <property type="evidence" value="ECO:0007669"/>
    <property type="project" value="UniProtKB-KW"/>
</dbReference>
<comment type="caution">
    <text evidence="5">The sequence shown here is derived from an EMBL/GenBank/DDBJ whole genome shotgun (WGS) entry which is preliminary data.</text>
</comment>
<dbReference type="RefSeq" id="WP_269125961.1">
    <property type="nucleotide sequence ID" value="NZ_JAPUBN010000017.1"/>
</dbReference>
<dbReference type="PANTHER" id="PTHR42734:SF20">
    <property type="entry name" value="ABC-TYPE IRON(III)-SIDEROPHORE TRANSPORT SYSTEM, ATPASE COMPONENT"/>
    <property type="match status" value="1"/>
</dbReference>
<keyword evidence="1" id="KW-0813">Transport</keyword>
<dbReference type="InterPro" id="IPR017871">
    <property type="entry name" value="ABC_transporter-like_CS"/>
</dbReference>
<dbReference type="InterPro" id="IPR003593">
    <property type="entry name" value="AAA+_ATPase"/>
</dbReference>
<evidence type="ECO:0000256" key="3">
    <source>
        <dbReference type="ARBA" id="ARBA00022840"/>
    </source>
</evidence>
<keyword evidence="3 5" id="KW-0067">ATP-binding</keyword>
<sequence>MELTIKDIKVKFDGKEILKSITYSFTPGIYGLLGKNGAGKSTLLNALRNKHDLNWQGESFFNQKQLNAQFIKDNLSYLPQNQGADSALTVEQTLLIGLYNELKWRISKEQNLRVKDTIYELEKQLDIKNLAQKKLNELSGGQRQLVLLAQCLIKQPKVLLLDEPCTHLDVRNQLIFINRMKELEGMIIISTMHEINLAVQHVDTILLLHDGEIAYSGHSNQIGYQILQKVYGVETVLLEQNGIRDFAFTNVI</sequence>
<feature type="domain" description="ABC transporter" evidence="4">
    <location>
        <begin position="3"/>
        <end position="235"/>
    </location>
</feature>
<evidence type="ECO:0000259" key="4">
    <source>
        <dbReference type="PROSITE" id="PS50893"/>
    </source>
</evidence>
<keyword evidence="2" id="KW-0547">Nucleotide-binding</keyword>
<name>A0ABT4JVT9_9GAMM</name>
<dbReference type="SUPFAM" id="SSF52540">
    <property type="entry name" value="P-loop containing nucleoside triphosphate hydrolases"/>
    <property type="match status" value="1"/>
</dbReference>
<dbReference type="Gene3D" id="3.40.50.300">
    <property type="entry name" value="P-loop containing nucleotide triphosphate hydrolases"/>
    <property type="match status" value="1"/>
</dbReference>
<dbReference type="PROSITE" id="PS50893">
    <property type="entry name" value="ABC_TRANSPORTER_2"/>
    <property type="match status" value="1"/>
</dbReference>
<organism evidence="5 6">
    <name type="scientific">Marinomonas phaeophyticola</name>
    <dbReference type="NCBI Taxonomy" id="3004091"/>
    <lineage>
        <taxon>Bacteria</taxon>
        <taxon>Pseudomonadati</taxon>
        <taxon>Pseudomonadota</taxon>
        <taxon>Gammaproteobacteria</taxon>
        <taxon>Oceanospirillales</taxon>
        <taxon>Oceanospirillaceae</taxon>
        <taxon>Marinomonas</taxon>
    </lineage>
</organism>
<dbReference type="Pfam" id="PF00005">
    <property type="entry name" value="ABC_tran"/>
    <property type="match status" value="1"/>
</dbReference>
<evidence type="ECO:0000256" key="2">
    <source>
        <dbReference type="ARBA" id="ARBA00022741"/>
    </source>
</evidence>
<dbReference type="InterPro" id="IPR050153">
    <property type="entry name" value="Metal_Ion_Import_ABC"/>
</dbReference>
<evidence type="ECO:0000313" key="5">
    <source>
        <dbReference type="EMBL" id="MCZ2722371.1"/>
    </source>
</evidence>
<keyword evidence="6" id="KW-1185">Reference proteome</keyword>
<dbReference type="EMBL" id="JAPUBN010000017">
    <property type="protein sequence ID" value="MCZ2722371.1"/>
    <property type="molecule type" value="Genomic_DNA"/>
</dbReference>
<gene>
    <name evidence="5" type="ORF">O1D97_12230</name>
</gene>
<reference evidence="5" key="1">
    <citation type="submission" date="2022-12" db="EMBL/GenBank/DDBJ databases">
        <title>Marinomonas 15G1-11 sp. nov, isolated from marine algae.</title>
        <authorList>
            <person name="Butt M."/>
            <person name="Choi D.G."/>
            <person name="Kim J.M."/>
            <person name="Lee J.K."/>
            <person name="Baek J.H."/>
            <person name="Jeon C.O."/>
        </authorList>
    </citation>
    <scope>NUCLEOTIDE SEQUENCE</scope>
    <source>
        <strain evidence="5">15G1-11</strain>
    </source>
</reference>
<dbReference type="PANTHER" id="PTHR42734">
    <property type="entry name" value="METAL TRANSPORT SYSTEM ATP-BINDING PROTEIN TM_0124-RELATED"/>
    <property type="match status" value="1"/>
</dbReference>
<dbReference type="Proteomes" id="UP001149719">
    <property type="component" value="Unassembled WGS sequence"/>
</dbReference>
<dbReference type="InterPro" id="IPR027417">
    <property type="entry name" value="P-loop_NTPase"/>
</dbReference>
<dbReference type="InterPro" id="IPR003439">
    <property type="entry name" value="ABC_transporter-like_ATP-bd"/>
</dbReference>
<dbReference type="PROSITE" id="PS00211">
    <property type="entry name" value="ABC_TRANSPORTER_1"/>
    <property type="match status" value="1"/>
</dbReference>
<proteinExistence type="predicted"/>
<accession>A0ABT4JVT9</accession>
<evidence type="ECO:0000256" key="1">
    <source>
        <dbReference type="ARBA" id="ARBA00022448"/>
    </source>
</evidence>
<evidence type="ECO:0000313" key="6">
    <source>
        <dbReference type="Proteomes" id="UP001149719"/>
    </source>
</evidence>
<dbReference type="SMART" id="SM00382">
    <property type="entry name" value="AAA"/>
    <property type="match status" value="1"/>
</dbReference>
<protein>
    <submittedName>
        <fullName evidence="5">ABC transporter ATP-binding protein</fullName>
    </submittedName>
</protein>